<dbReference type="PROSITE" id="PS50879">
    <property type="entry name" value="RNASE_H_1"/>
    <property type="match status" value="1"/>
</dbReference>
<evidence type="ECO:0000259" key="1">
    <source>
        <dbReference type="PROSITE" id="PS50879"/>
    </source>
</evidence>
<comment type="caution">
    <text evidence="2">The sequence shown here is derived from an EMBL/GenBank/DDBJ whole genome shotgun (WGS) entry which is preliminary data.</text>
</comment>
<gene>
    <name evidence="2" type="ORF">Dsin_016918</name>
</gene>
<dbReference type="InterPro" id="IPR053151">
    <property type="entry name" value="RNase_H-like"/>
</dbReference>
<proteinExistence type="predicted"/>
<dbReference type="Pfam" id="PF13966">
    <property type="entry name" value="zf-RVT"/>
    <property type="match status" value="1"/>
</dbReference>
<sequence>MELDKFRMRKSSSDSLLWTLTPSGTFTVRSFRRELEHRSGHTISIDVNPLLWTGVVPPKVDLFLLDIGQSKGTGREPGAKVDWGLIGSQMCPFCMQTVETIDNLFLRCNWTWVLWSNCFNWWGIETCMTEKMRSWMDGWMFLCPAASSGRVWKVAFHAICWTIWETRNAVVFNHGEVDSIKAVEMVRWRVACWFKNCGPGSTLSLAIMMMDLKIGCRDVIKKNRLVKSSWRPPREGEIKFNVDGSSRGNPGLSGIGRILRNCVGDIICMFTSFIGCGTSTAAEVAAILKACQCCESVQCPTYVNVIIESNSKSAVSWVNGVGVGNIQFLESLLEIKDVLHRLNPRVSVRYATRNGNAIADFLAKQGDATSLKQDAWL</sequence>
<name>A0AAE0E672_9ROSI</name>
<dbReference type="Pfam" id="PF13456">
    <property type="entry name" value="RVT_3"/>
    <property type="match status" value="1"/>
</dbReference>
<dbReference type="CDD" id="cd06222">
    <property type="entry name" value="RNase_H_like"/>
    <property type="match status" value="1"/>
</dbReference>
<dbReference type="InterPro" id="IPR012337">
    <property type="entry name" value="RNaseH-like_sf"/>
</dbReference>
<dbReference type="InterPro" id="IPR002156">
    <property type="entry name" value="RNaseH_domain"/>
</dbReference>
<accession>A0AAE0E672</accession>
<keyword evidence="3" id="KW-1185">Reference proteome</keyword>
<dbReference type="InterPro" id="IPR026960">
    <property type="entry name" value="RVT-Znf"/>
</dbReference>
<dbReference type="InterPro" id="IPR036397">
    <property type="entry name" value="RNaseH_sf"/>
</dbReference>
<feature type="domain" description="RNase H type-1" evidence="1">
    <location>
        <begin position="234"/>
        <end position="368"/>
    </location>
</feature>
<dbReference type="GO" id="GO:0003676">
    <property type="term" value="F:nucleic acid binding"/>
    <property type="evidence" value="ECO:0007669"/>
    <property type="project" value="InterPro"/>
</dbReference>
<dbReference type="InterPro" id="IPR044730">
    <property type="entry name" value="RNase_H-like_dom_plant"/>
</dbReference>
<evidence type="ECO:0000313" key="3">
    <source>
        <dbReference type="Proteomes" id="UP001281410"/>
    </source>
</evidence>
<dbReference type="EMBL" id="JANJYJ010000005">
    <property type="protein sequence ID" value="KAK3212212.1"/>
    <property type="molecule type" value="Genomic_DNA"/>
</dbReference>
<dbReference type="SUPFAM" id="SSF53098">
    <property type="entry name" value="Ribonuclease H-like"/>
    <property type="match status" value="1"/>
</dbReference>
<evidence type="ECO:0000313" key="2">
    <source>
        <dbReference type="EMBL" id="KAK3212212.1"/>
    </source>
</evidence>
<protein>
    <recommendedName>
        <fullName evidence="1">RNase H type-1 domain-containing protein</fullName>
    </recommendedName>
</protein>
<reference evidence="2" key="1">
    <citation type="journal article" date="2023" name="Plant J.">
        <title>Genome sequences and population genomics provide insights into the demographic history, inbreeding, and mutation load of two 'living fossil' tree species of Dipteronia.</title>
        <authorList>
            <person name="Feng Y."/>
            <person name="Comes H.P."/>
            <person name="Chen J."/>
            <person name="Zhu S."/>
            <person name="Lu R."/>
            <person name="Zhang X."/>
            <person name="Li P."/>
            <person name="Qiu J."/>
            <person name="Olsen K.M."/>
            <person name="Qiu Y."/>
        </authorList>
    </citation>
    <scope>NUCLEOTIDE SEQUENCE</scope>
    <source>
        <strain evidence="2">NBL</strain>
    </source>
</reference>
<organism evidence="2 3">
    <name type="scientific">Dipteronia sinensis</name>
    <dbReference type="NCBI Taxonomy" id="43782"/>
    <lineage>
        <taxon>Eukaryota</taxon>
        <taxon>Viridiplantae</taxon>
        <taxon>Streptophyta</taxon>
        <taxon>Embryophyta</taxon>
        <taxon>Tracheophyta</taxon>
        <taxon>Spermatophyta</taxon>
        <taxon>Magnoliopsida</taxon>
        <taxon>eudicotyledons</taxon>
        <taxon>Gunneridae</taxon>
        <taxon>Pentapetalae</taxon>
        <taxon>rosids</taxon>
        <taxon>malvids</taxon>
        <taxon>Sapindales</taxon>
        <taxon>Sapindaceae</taxon>
        <taxon>Hippocastanoideae</taxon>
        <taxon>Acereae</taxon>
        <taxon>Dipteronia</taxon>
    </lineage>
</organism>
<dbReference type="Gene3D" id="3.30.420.10">
    <property type="entry name" value="Ribonuclease H-like superfamily/Ribonuclease H"/>
    <property type="match status" value="1"/>
</dbReference>
<dbReference type="PANTHER" id="PTHR47723:SF19">
    <property type="entry name" value="POLYNUCLEOTIDYL TRANSFERASE, RIBONUCLEASE H-LIKE SUPERFAMILY PROTEIN"/>
    <property type="match status" value="1"/>
</dbReference>
<dbReference type="AlphaFoldDB" id="A0AAE0E672"/>
<dbReference type="GO" id="GO:0004523">
    <property type="term" value="F:RNA-DNA hybrid ribonuclease activity"/>
    <property type="evidence" value="ECO:0007669"/>
    <property type="project" value="InterPro"/>
</dbReference>
<dbReference type="PANTHER" id="PTHR47723">
    <property type="entry name" value="OS05G0353850 PROTEIN"/>
    <property type="match status" value="1"/>
</dbReference>
<dbReference type="Proteomes" id="UP001281410">
    <property type="component" value="Unassembled WGS sequence"/>
</dbReference>